<dbReference type="PANTHER" id="PTHR35528">
    <property type="entry name" value="BLL1675 PROTEIN"/>
    <property type="match status" value="1"/>
</dbReference>
<evidence type="ECO:0000313" key="3">
    <source>
        <dbReference type="Proteomes" id="UP000654345"/>
    </source>
</evidence>
<proteinExistence type="predicted"/>
<dbReference type="InterPro" id="IPR052183">
    <property type="entry name" value="IS_Transposase"/>
</dbReference>
<evidence type="ECO:0000259" key="1">
    <source>
        <dbReference type="Pfam" id="PF13610"/>
    </source>
</evidence>
<sequence length="124" mass="14285">MEAAKRFFNQAVTMVDHAPERVTTDGHDSSPRAIRETLGDTVVYRTNAYLNNRLEQDHRGIKQRSSPMHGFGSFTSASRFCRAFDEGRQFFRFRTPTKQSISLADQRRLFCQRLDALKVMLLVA</sequence>
<dbReference type="InterPro" id="IPR032874">
    <property type="entry name" value="DDE_dom"/>
</dbReference>
<dbReference type="EMBL" id="BNJG01000006">
    <property type="protein sequence ID" value="GHO60821.1"/>
    <property type="molecule type" value="Genomic_DNA"/>
</dbReference>
<keyword evidence="3" id="KW-1185">Reference proteome</keyword>
<dbReference type="PANTHER" id="PTHR35528:SF3">
    <property type="entry name" value="BLL1675 PROTEIN"/>
    <property type="match status" value="1"/>
</dbReference>
<dbReference type="Proteomes" id="UP000654345">
    <property type="component" value="Unassembled WGS sequence"/>
</dbReference>
<name>A0ABQ3V6G0_9CHLR</name>
<protein>
    <recommendedName>
        <fullName evidence="1">DDE domain-containing protein</fullName>
    </recommendedName>
</protein>
<reference evidence="2 3" key="1">
    <citation type="journal article" date="2021" name="Int. J. Syst. Evol. Microbiol.">
        <title>Reticulibacter mediterranei gen. nov., sp. nov., within the new family Reticulibacteraceae fam. nov., and Ktedonospora formicarum gen. nov., sp. nov., Ktedonobacter robiniae sp. nov., Dictyobacter formicarum sp. nov. and Dictyobacter arantiisoli sp. nov., belonging to the class Ktedonobacteria.</title>
        <authorList>
            <person name="Yabe S."/>
            <person name="Zheng Y."/>
            <person name="Wang C.M."/>
            <person name="Sakai Y."/>
            <person name="Abe K."/>
            <person name="Yokota A."/>
            <person name="Donadio S."/>
            <person name="Cavaletti L."/>
            <person name="Monciardini P."/>
        </authorList>
    </citation>
    <scope>NUCLEOTIDE SEQUENCE [LARGE SCALE GENOMIC DNA]</scope>
    <source>
        <strain evidence="2 3">SOSP1-30</strain>
    </source>
</reference>
<organism evidence="2 3">
    <name type="scientific">Ktedonobacter robiniae</name>
    <dbReference type="NCBI Taxonomy" id="2778365"/>
    <lineage>
        <taxon>Bacteria</taxon>
        <taxon>Bacillati</taxon>
        <taxon>Chloroflexota</taxon>
        <taxon>Ktedonobacteria</taxon>
        <taxon>Ktedonobacterales</taxon>
        <taxon>Ktedonobacteraceae</taxon>
        <taxon>Ktedonobacter</taxon>
    </lineage>
</organism>
<evidence type="ECO:0000313" key="2">
    <source>
        <dbReference type="EMBL" id="GHO60821.1"/>
    </source>
</evidence>
<feature type="domain" description="DDE" evidence="1">
    <location>
        <begin position="1"/>
        <end position="85"/>
    </location>
</feature>
<gene>
    <name evidence="2" type="ORF">KSB_92960</name>
</gene>
<comment type="caution">
    <text evidence="2">The sequence shown here is derived from an EMBL/GenBank/DDBJ whole genome shotgun (WGS) entry which is preliminary data.</text>
</comment>
<dbReference type="Pfam" id="PF13610">
    <property type="entry name" value="DDE_Tnp_IS240"/>
    <property type="match status" value="1"/>
</dbReference>
<accession>A0ABQ3V6G0</accession>